<dbReference type="Pfam" id="PF13426">
    <property type="entry name" value="PAS_9"/>
    <property type="match status" value="1"/>
</dbReference>
<dbReference type="AlphaFoldDB" id="A0A4R2TIX7"/>
<dbReference type="PROSITE" id="PS50887">
    <property type="entry name" value="GGDEF"/>
    <property type="match status" value="1"/>
</dbReference>
<dbReference type="InterPro" id="IPR000160">
    <property type="entry name" value="GGDEF_dom"/>
</dbReference>
<dbReference type="OrthoDB" id="9762141at2"/>
<evidence type="ECO:0000313" key="6">
    <source>
        <dbReference type="EMBL" id="TCQ03231.1"/>
    </source>
</evidence>
<dbReference type="SUPFAM" id="SSF55073">
    <property type="entry name" value="Nucleotide cyclase"/>
    <property type="match status" value="1"/>
</dbReference>
<sequence length="824" mass="94431">MILLTGMFFLCSIIYACIGTTIYRNDYKNRLNKLFFVCCINLSIWAFVFALINHVTDVETAILLRTYSAFFWGSFYSMMLHFFIVLCNKDKYLKNAMYYILIYIPSLITIYINVYVKPITTAEIVPIKLGWAFINTDGGFIYNQFHSIYCITYIILSVGLLWNWSKNTKIKREKYQARIIIFSLVLVTLFGSITDIILPSLGIALLPSIAIILMLIPVSGIWYSIKRYKLMSLNPQNVLLGVLKTMADGVLVVNRNNIIVDTNEGASNLLGYRENELLNSDIEIIFGDIKQMLLDDDYSSFELKLIRKDGTPIPVLFSLSTLKDEWGDKLGSVCIFQDISKIKNYQKKLKGAYDHLEKRVHERTIELRNANVELEREVVKRIKMEREIRKLALNDHLTGLPNRTFFNERLKKAILEAQENSFSLSVLFLDLDLFKMVNDTFGHTWGDELLKIVSSRLQLILRDVDIVARVGGDEFIILLSGPVDENYTKEVAEQVLEAIKQAFKFNNNEIYITASIGIAMYPTDGKDADSLIKNADIAMYKSKELGKNKYQFCDYFMKNSVYEEMKLTNYLYQALDRDELILCYQPQVNTITGEIIGVEALIRWYHPQIGFISPKHFIPIAEKTGLIVAVGEWVLRTACRQKKEWLDKGILDVPIAVNLSVNQFVNNSIVIQIENILNETGINPSHLDIEVTERIFMKDSEYVIRTLEQLKCLGVTISIDDFGTEYSSLNYLKTLPLDKIKIAMEFVRGIGNNEKDEAIIKAMIILGKSLGLEVIAEGVETKEQLEFLEDNLCDGIQGYYFYRPMLGDDLEKIMSVNDSEMIVS</sequence>
<dbReference type="InterPro" id="IPR029787">
    <property type="entry name" value="Nucleotide_cyclase"/>
</dbReference>
<dbReference type="InterPro" id="IPR043128">
    <property type="entry name" value="Rev_trsase/Diguanyl_cyclase"/>
</dbReference>
<dbReference type="CDD" id="cd01949">
    <property type="entry name" value="GGDEF"/>
    <property type="match status" value="1"/>
</dbReference>
<dbReference type="SUPFAM" id="SSF55785">
    <property type="entry name" value="PYP-like sensor domain (PAS domain)"/>
    <property type="match status" value="1"/>
</dbReference>
<dbReference type="SMART" id="SM00091">
    <property type="entry name" value="PAS"/>
    <property type="match status" value="1"/>
</dbReference>
<dbReference type="InterPro" id="IPR035965">
    <property type="entry name" value="PAS-like_dom_sf"/>
</dbReference>
<dbReference type="FunFam" id="3.20.20.450:FF:000001">
    <property type="entry name" value="Cyclic di-GMP phosphodiesterase yahA"/>
    <property type="match status" value="1"/>
</dbReference>
<feature type="transmembrane region" description="Helical" evidence="1">
    <location>
        <begin position="67"/>
        <end position="86"/>
    </location>
</feature>
<name>A0A4R2TIX7_9FIRM</name>
<dbReference type="FunFam" id="3.30.70.270:FF:000001">
    <property type="entry name" value="Diguanylate cyclase domain protein"/>
    <property type="match status" value="1"/>
</dbReference>
<dbReference type="CDD" id="cd00130">
    <property type="entry name" value="PAS"/>
    <property type="match status" value="1"/>
</dbReference>
<comment type="caution">
    <text evidence="6">The sequence shown here is derived from an EMBL/GenBank/DDBJ whole genome shotgun (WGS) entry which is preliminary data.</text>
</comment>
<dbReference type="Gene3D" id="3.20.20.450">
    <property type="entry name" value="EAL domain"/>
    <property type="match status" value="1"/>
</dbReference>
<keyword evidence="1" id="KW-1133">Transmembrane helix</keyword>
<dbReference type="RefSeq" id="WP_132848055.1">
    <property type="nucleotide sequence ID" value="NZ_CP058648.1"/>
</dbReference>
<evidence type="ECO:0000259" key="2">
    <source>
        <dbReference type="PROSITE" id="PS50112"/>
    </source>
</evidence>
<dbReference type="Gene3D" id="3.30.70.270">
    <property type="match status" value="1"/>
</dbReference>
<dbReference type="SMART" id="SM00086">
    <property type="entry name" value="PAC"/>
    <property type="match status" value="1"/>
</dbReference>
<dbReference type="PANTHER" id="PTHR44757">
    <property type="entry name" value="DIGUANYLATE CYCLASE DGCP"/>
    <property type="match status" value="1"/>
</dbReference>
<gene>
    <name evidence="6" type="ORF">EDD79_101019</name>
</gene>
<dbReference type="Pfam" id="PF16927">
    <property type="entry name" value="HisKA_7TM"/>
    <property type="match status" value="1"/>
</dbReference>
<dbReference type="SUPFAM" id="SSF141868">
    <property type="entry name" value="EAL domain-like"/>
    <property type="match status" value="1"/>
</dbReference>
<accession>A0A4R2TIX7</accession>
<evidence type="ECO:0000313" key="7">
    <source>
        <dbReference type="Proteomes" id="UP000295504"/>
    </source>
</evidence>
<dbReference type="Gene3D" id="3.30.450.20">
    <property type="entry name" value="PAS domain"/>
    <property type="match status" value="1"/>
</dbReference>
<dbReference type="CDD" id="cd01948">
    <property type="entry name" value="EAL"/>
    <property type="match status" value="1"/>
</dbReference>
<feature type="transmembrane region" description="Helical" evidence="1">
    <location>
        <begin position="177"/>
        <end position="198"/>
    </location>
</feature>
<dbReference type="InterPro" id="IPR001633">
    <property type="entry name" value="EAL_dom"/>
</dbReference>
<organism evidence="6 7">
    <name type="scientific">Serpentinicella alkaliphila</name>
    <dbReference type="NCBI Taxonomy" id="1734049"/>
    <lineage>
        <taxon>Bacteria</taxon>
        <taxon>Bacillati</taxon>
        <taxon>Bacillota</taxon>
        <taxon>Clostridia</taxon>
        <taxon>Peptostreptococcales</taxon>
        <taxon>Natronincolaceae</taxon>
        <taxon>Serpentinicella</taxon>
    </lineage>
</organism>
<dbReference type="SMART" id="SM00052">
    <property type="entry name" value="EAL"/>
    <property type="match status" value="1"/>
</dbReference>
<dbReference type="InterPro" id="IPR035919">
    <property type="entry name" value="EAL_sf"/>
</dbReference>
<protein>
    <submittedName>
        <fullName evidence="6">PAS domain S-box-containing protein/diguanylate cyclase (GGDEF)-like protein</fullName>
    </submittedName>
</protein>
<keyword evidence="1" id="KW-0812">Transmembrane</keyword>
<feature type="transmembrane region" description="Helical" evidence="1">
    <location>
        <begin position="6"/>
        <end position="23"/>
    </location>
</feature>
<reference evidence="6 7" key="1">
    <citation type="submission" date="2019-03" db="EMBL/GenBank/DDBJ databases">
        <title>Genomic Encyclopedia of Type Strains, Phase IV (KMG-IV): sequencing the most valuable type-strain genomes for metagenomic binning, comparative biology and taxonomic classification.</title>
        <authorList>
            <person name="Goeker M."/>
        </authorList>
    </citation>
    <scope>NUCLEOTIDE SEQUENCE [LARGE SCALE GENOMIC DNA]</scope>
    <source>
        <strain evidence="6 7">DSM 100013</strain>
    </source>
</reference>
<evidence type="ECO:0000259" key="3">
    <source>
        <dbReference type="PROSITE" id="PS50113"/>
    </source>
</evidence>
<feature type="transmembrane region" description="Helical" evidence="1">
    <location>
        <begin position="204"/>
        <end position="225"/>
    </location>
</feature>
<proteinExistence type="predicted"/>
<dbReference type="SMART" id="SM00267">
    <property type="entry name" value="GGDEF"/>
    <property type="match status" value="1"/>
</dbReference>
<dbReference type="NCBIfam" id="TIGR00229">
    <property type="entry name" value="sensory_box"/>
    <property type="match status" value="1"/>
</dbReference>
<dbReference type="PANTHER" id="PTHR44757:SF2">
    <property type="entry name" value="BIOFILM ARCHITECTURE MAINTENANCE PROTEIN MBAA"/>
    <property type="match status" value="1"/>
</dbReference>
<dbReference type="InterPro" id="IPR052155">
    <property type="entry name" value="Biofilm_reg_signaling"/>
</dbReference>
<dbReference type="InterPro" id="IPR000700">
    <property type="entry name" value="PAS-assoc_C"/>
</dbReference>
<dbReference type="Proteomes" id="UP000295504">
    <property type="component" value="Unassembled WGS sequence"/>
</dbReference>
<dbReference type="PROSITE" id="PS50883">
    <property type="entry name" value="EAL"/>
    <property type="match status" value="1"/>
</dbReference>
<dbReference type="PROSITE" id="PS50112">
    <property type="entry name" value="PAS"/>
    <property type="match status" value="1"/>
</dbReference>
<dbReference type="InterPro" id="IPR001610">
    <property type="entry name" value="PAC"/>
</dbReference>
<dbReference type="InterPro" id="IPR031621">
    <property type="entry name" value="HisKA_7TM"/>
</dbReference>
<dbReference type="PROSITE" id="PS50113">
    <property type="entry name" value="PAC"/>
    <property type="match status" value="1"/>
</dbReference>
<feature type="domain" description="PAS" evidence="2">
    <location>
        <begin position="235"/>
        <end position="302"/>
    </location>
</feature>
<feature type="transmembrane region" description="Helical" evidence="1">
    <location>
        <begin position="146"/>
        <end position="165"/>
    </location>
</feature>
<dbReference type="InterPro" id="IPR000014">
    <property type="entry name" value="PAS"/>
</dbReference>
<keyword evidence="7" id="KW-1185">Reference proteome</keyword>
<feature type="domain" description="EAL" evidence="4">
    <location>
        <begin position="564"/>
        <end position="818"/>
    </location>
</feature>
<evidence type="ECO:0000256" key="1">
    <source>
        <dbReference type="SAM" id="Phobius"/>
    </source>
</evidence>
<evidence type="ECO:0000259" key="4">
    <source>
        <dbReference type="PROSITE" id="PS50883"/>
    </source>
</evidence>
<dbReference type="NCBIfam" id="TIGR00254">
    <property type="entry name" value="GGDEF"/>
    <property type="match status" value="1"/>
</dbReference>
<feature type="domain" description="GGDEF" evidence="5">
    <location>
        <begin position="422"/>
        <end position="555"/>
    </location>
</feature>
<evidence type="ECO:0000259" key="5">
    <source>
        <dbReference type="PROSITE" id="PS50887"/>
    </source>
</evidence>
<feature type="transmembrane region" description="Helical" evidence="1">
    <location>
        <begin position="35"/>
        <end position="55"/>
    </location>
</feature>
<feature type="transmembrane region" description="Helical" evidence="1">
    <location>
        <begin position="98"/>
        <end position="116"/>
    </location>
</feature>
<dbReference type="Pfam" id="PF00990">
    <property type="entry name" value="GGDEF"/>
    <property type="match status" value="1"/>
</dbReference>
<dbReference type="EMBL" id="SLYC01000010">
    <property type="protein sequence ID" value="TCQ03231.1"/>
    <property type="molecule type" value="Genomic_DNA"/>
</dbReference>
<keyword evidence="1" id="KW-0472">Membrane</keyword>
<feature type="domain" description="PAC" evidence="3">
    <location>
        <begin position="299"/>
        <end position="351"/>
    </location>
</feature>
<dbReference type="Pfam" id="PF00563">
    <property type="entry name" value="EAL"/>
    <property type="match status" value="1"/>
</dbReference>